<gene>
    <name evidence="2" type="ORF">BD311DRAFT_340449</name>
</gene>
<accession>A0A4V2K1T7</accession>
<feature type="compositionally biased region" description="Polar residues" evidence="1">
    <location>
        <begin position="136"/>
        <end position="148"/>
    </location>
</feature>
<reference evidence="2" key="1">
    <citation type="submission" date="2019-01" db="EMBL/GenBank/DDBJ databases">
        <title>Draft genome sequences of three monokaryotic isolates of the white-rot basidiomycete fungus Dichomitus squalens.</title>
        <authorList>
            <consortium name="DOE Joint Genome Institute"/>
            <person name="Lopez S.C."/>
            <person name="Andreopoulos B."/>
            <person name="Pangilinan J."/>
            <person name="Lipzen A."/>
            <person name="Riley R."/>
            <person name="Ahrendt S."/>
            <person name="Ng V."/>
            <person name="Barry K."/>
            <person name="Daum C."/>
            <person name="Grigoriev I.V."/>
            <person name="Hilden K.S."/>
            <person name="Makela M.R."/>
            <person name="de Vries R.P."/>
        </authorList>
    </citation>
    <scope>NUCLEOTIDE SEQUENCE [LARGE SCALE GENOMIC DNA]</scope>
    <source>
        <strain evidence="2">OM18370.1</strain>
    </source>
</reference>
<evidence type="ECO:0000256" key="1">
    <source>
        <dbReference type="SAM" id="MobiDB-lite"/>
    </source>
</evidence>
<dbReference type="EMBL" id="ML143389">
    <property type="protein sequence ID" value="TBU34033.1"/>
    <property type="molecule type" value="Genomic_DNA"/>
</dbReference>
<name>A0A4V2K1T7_9APHY</name>
<evidence type="ECO:0008006" key="3">
    <source>
        <dbReference type="Google" id="ProtNLM"/>
    </source>
</evidence>
<dbReference type="PANTHER" id="PTHR40633:SF1">
    <property type="entry name" value="GPI ANCHORED SERINE-THREONINE RICH PROTEIN (AFU_ORTHOLOGUE AFUA_1G03630)"/>
    <property type="match status" value="1"/>
</dbReference>
<dbReference type="Proteomes" id="UP000292957">
    <property type="component" value="Unassembled WGS sequence"/>
</dbReference>
<feature type="region of interest" description="Disordered" evidence="1">
    <location>
        <begin position="135"/>
        <end position="265"/>
    </location>
</feature>
<dbReference type="OrthoDB" id="2432613at2759"/>
<protein>
    <recommendedName>
        <fullName evidence="3">Ser-Thr-rich glycosyl-phosphatidyl-inositol-anchored membrane family-domain-containing protein</fullName>
    </recommendedName>
</protein>
<dbReference type="PANTHER" id="PTHR40633">
    <property type="entry name" value="MATRIX PROTEIN, PUTATIVE (AFU_ORTHOLOGUE AFUA_8G05410)-RELATED"/>
    <property type="match status" value="1"/>
</dbReference>
<sequence length="293" mass="28768">MRGFNAVFNHALAGHGILNAALATTSAPVIPGVVPTAPGPNDVFKEGAQCTFSWTPDPSGQWKQLTVQLMSGDNFNMVPVTTVATIDGTDTTKTTYSYACPDVQPNSAIYFYQFSTPAAPKNLTWTTRFTIAAADGSTTPPANDTQPGGQKKPWGVGALVDQSKVVPPPDYLGGGAGATGSGTAAPSATSSTSVSTTSASSSSSGSSASSASTAPATTSSAASGSGASSSDTSGVETTVTVSLSTAGSSPSTTNGSNQSSSGGTNNGALGGKANVAFGTIAMGLTAAVFALLS</sequence>
<feature type="compositionally biased region" description="Low complexity" evidence="1">
    <location>
        <begin position="181"/>
        <end position="234"/>
    </location>
</feature>
<feature type="compositionally biased region" description="Low complexity" evidence="1">
    <location>
        <begin position="244"/>
        <end position="263"/>
    </location>
</feature>
<organism evidence="2">
    <name type="scientific">Dichomitus squalens</name>
    <dbReference type="NCBI Taxonomy" id="114155"/>
    <lineage>
        <taxon>Eukaryota</taxon>
        <taxon>Fungi</taxon>
        <taxon>Dikarya</taxon>
        <taxon>Basidiomycota</taxon>
        <taxon>Agaricomycotina</taxon>
        <taxon>Agaricomycetes</taxon>
        <taxon>Polyporales</taxon>
        <taxon>Polyporaceae</taxon>
        <taxon>Dichomitus</taxon>
    </lineage>
</organism>
<dbReference type="InterPro" id="IPR052982">
    <property type="entry name" value="SRP1/TIP1-like"/>
</dbReference>
<proteinExistence type="predicted"/>
<evidence type="ECO:0000313" key="2">
    <source>
        <dbReference type="EMBL" id="TBU34033.1"/>
    </source>
</evidence>
<dbReference type="AlphaFoldDB" id="A0A4V2K1T7"/>